<keyword evidence="2" id="KW-0812">Transmembrane</keyword>
<feature type="compositionally biased region" description="Low complexity" evidence="1">
    <location>
        <begin position="224"/>
        <end position="257"/>
    </location>
</feature>
<evidence type="ECO:0000313" key="4">
    <source>
        <dbReference type="EMBL" id="GLC50809.1"/>
    </source>
</evidence>
<feature type="domain" description="HMA" evidence="3">
    <location>
        <begin position="274"/>
        <end position="344"/>
    </location>
</feature>
<keyword evidence="5" id="KW-1185">Reference proteome</keyword>
<comment type="caution">
    <text evidence="4">The sequence shown here is derived from an EMBL/GenBank/DDBJ whole genome shotgun (WGS) entry which is preliminary data.</text>
</comment>
<feature type="transmembrane region" description="Helical" evidence="2">
    <location>
        <begin position="25"/>
        <end position="46"/>
    </location>
</feature>
<evidence type="ECO:0000256" key="1">
    <source>
        <dbReference type="SAM" id="MobiDB-lite"/>
    </source>
</evidence>
<dbReference type="AlphaFoldDB" id="A0A9W6BEU9"/>
<feature type="region of interest" description="Disordered" evidence="1">
    <location>
        <begin position="110"/>
        <end position="265"/>
    </location>
</feature>
<dbReference type="PROSITE" id="PS50846">
    <property type="entry name" value="HMA_2"/>
    <property type="match status" value="1"/>
</dbReference>
<keyword evidence="2" id="KW-0472">Membrane</keyword>
<name>A0A9W6BEU9_9CHLO</name>
<dbReference type="GO" id="GO:0046872">
    <property type="term" value="F:metal ion binding"/>
    <property type="evidence" value="ECO:0007669"/>
    <property type="project" value="InterPro"/>
</dbReference>
<sequence length="353" mass="36370">MACNCQSIITQSTGRKPTSTATRALAGLSIAGGLLSSSCCLIQLIFNVLRLGCAGFAILTPWQTHLRTLTVLSLAHLVYRDGLNRRSLLTVALTVALMFSQDAVRLHNLHTGLAPPSPPPTPPGEEARRSASTPSPLPSQQARRTEAVAPNPTPPKPHSGVPGPDSHASSPSSPDTHAPDQGQDQEWHQQDDSQTGPNPHRPATPDRAAEARWSSPSTGTRQGPSETASETTAGAGKAGSTTPASQSSSPSSTCPSSGPGGGDACGGSGSGSGVYMRFRVEGIKCEGCAARLKTALLGALGSRGLQRCAVDFGSGTVLVWGAPGGELSEAEVRAAIQFVDLSYRVTLVESRGL</sequence>
<evidence type="ECO:0000313" key="5">
    <source>
        <dbReference type="Proteomes" id="UP001165080"/>
    </source>
</evidence>
<feature type="compositionally biased region" description="Low complexity" evidence="1">
    <location>
        <begin position="162"/>
        <end position="180"/>
    </location>
</feature>
<dbReference type="Proteomes" id="UP001165080">
    <property type="component" value="Unassembled WGS sequence"/>
</dbReference>
<organism evidence="4 5">
    <name type="scientific">Pleodorina starrii</name>
    <dbReference type="NCBI Taxonomy" id="330485"/>
    <lineage>
        <taxon>Eukaryota</taxon>
        <taxon>Viridiplantae</taxon>
        <taxon>Chlorophyta</taxon>
        <taxon>core chlorophytes</taxon>
        <taxon>Chlorophyceae</taxon>
        <taxon>CS clade</taxon>
        <taxon>Chlamydomonadales</taxon>
        <taxon>Volvocaceae</taxon>
        <taxon>Pleodorina</taxon>
    </lineage>
</organism>
<dbReference type="InterPro" id="IPR006121">
    <property type="entry name" value="HMA_dom"/>
</dbReference>
<accession>A0A9W6BEU9</accession>
<proteinExistence type="predicted"/>
<reference evidence="4 5" key="1">
    <citation type="journal article" date="2023" name="Commun. Biol.">
        <title>Reorganization of the ancestral sex-determining regions during the evolution of trioecy in Pleodorina starrii.</title>
        <authorList>
            <person name="Takahashi K."/>
            <person name="Suzuki S."/>
            <person name="Kawai-Toyooka H."/>
            <person name="Yamamoto K."/>
            <person name="Hamaji T."/>
            <person name="Ootsuki R."/>
            <person name="Yamaguchi H."/>
            <person name="Kawachi M."/>
            <person name="Higashiyama T."/>
            <person name="Nozaki H."/>
        </authorList>
    </citation>
    <scope>NUCLEOTIDE SEQUENCE [LARGE SCALE GENOMIC DNA]</scope>
    <source>
        <strain evidence="4 5">NIES-4479</strain>
    </source>
</reference>
<protein>
    <recommendedName>
        <fullName evidence="3">HMA domain-containing protein</fullName>
    </recommendedName>
</protein>
<feature type="compositionally biased region" description="Polar residues" evidence="1">
    <location>
        <begin position="214"/>
        <end position="223"/>
    </location>
</feature>
<evidence type="ECO:0000256" key="2">
    <source>
        <dbReference type="SAM" id="Phobius"/>
    </source>
</evidence>
<feature type="compositionally biased region" description="Polar residues" evidence="1">
    <location>
        <begin position="130"/>
        <end position="142"/>
    </location>
</feature>
<dbReference type="EMBL" id="BRXU01000004">
    <property type="protein sequence ID" value="GLC50809.1"/>
    <property type="molecule type" value="Genomic_DNA"/>
</dbReference>
<dbReference type="InterPro" id="IPR036163">
    <property type="entry name" value="HMA_dom_sf"/>
</dbReference>
<dbReference type="SUPFAM" id="SSF55008">
    <property type="entry name" value="HMA, heavy metal-associated domain"/>
    <property type="match status" value="1"/>
</dbReference>
<dbReference type="CDD" id="cd00371">
    <property type="entry name" value="HMA"/>
    <property type="match status" value="1"/>
</dbReference>
<evidence type="ECO:0000259" key="3">
    <source>
        <dbReference type="PROSITE" id="PS50846"/>
    </source>
</evidence>
<dbReference type="Gene3D" id="3.30.70.100">
    <property type="match status" value="1"/>
</dbReference>
<keyword evidence="2" id="KW-1133">Transmembrane helix</keyword>
<gene>
    <name evidence="4" type="primary">PLEST011564</name>
    <name evidence="4" type="ORF">PLESTB_000434500</name>
</gene>